<feature type="repeat" description="ANK" evidence="4">
    <location>
        <begin position="35"/>
        <end position="67"/>
    </location>
</feature>
<dbReference type="PROSITE" id="PS50088">
    <property type="entry name" value="ANK_REPEAT"/>
    <property type="match status" value="1"/>
</dbReference>
<dbReference type="GO" id="GO:0004739">
    <property type="term" value="F:pyruvate dehydrogenase (acetyl-transferring) activity"/>
    <property type="evidence" value="ECO:0007669"/>
    <property type="project" value="TreeGrafter"/>
</dbReference>
<dbReference type="OrthoDB" id="1577640at2759"/>
<comment type="cofactor">
    <cofactor evidence="1">
        <name>thiamine diphosphate</name>
        <dbReference type="ChEBI" id="CHEBI:58937"/>
    </cofactor>
</comment>
<organism evidence="6 7">
    <name type="scientific">Dioscorea zingiberensis</name>
    <dbReference type="NCBI Taxonomy" id="325984"/>
    <lineage>
        <taxon>Eukaryota</taxon>
        <taxon>Viridiplantae</taxon>
        <taxon>Streptophyta</taxon>
        <taxon>Embryophyta</taxon>
        <taxon>Tracheophyta</taxon>
        <taxon>Spermatophyta</taxon>
        <taxon>Magnoliopsida</taxon>
        <taxon>Liliopsida</taxon>
        <taxon>Dioscoreales</taxon>
        <taxon>Dioscoreaceae</taxon>
        <taxon>Dioscorea</taxon>
    </lineage>
</organism>
<dbReference type="InterPro" id="IPR050642">
    <property type="entry name" value="PDH_E1_Alpha_Subunit"/>
</dbReference>
<dbReference type="PANTHER" id="PTHR11516">
    <property type="entry name" value="PYRUVATE DEHYDROGENASE E1 COMPONENT, ALPHA SUBUNIT BACTERIAL AND ORGANELLAR"/>
    <property type="match status" value="1"/>
</dbReference>
<dbReference type="Gene3D" id="1.25.40.20">
    <property type="entry name" value="Ankyrin repeat-containing domain"/>
    <property type="match status" value="1"/>
</dbReference>
<comment type="caution">
    <text evidence="6">The sequence shown here is derived from an EMBL/GenBank/DDBJ whole genome shotgun (WGS) entry which is preliminary data.</text>
</comment>
<dbReference type="InterPro" id="IPR036770">
    <property type="entry name" value="Ankyrin_rpt-contain_sf"/>
</dbReference>
<dbReference type="SUPFAM" id="SSF48403">
    <property type="entry name" value="Ankyrin repeat"/>
    <property type="match status" value="1"/>
</dbReference>
<sequence>MGLRTLIHYAVQTASSQTIKIFLLYNVDINLPDDDGWTPLHLAVQTKRTDIVRLLLIKGADRTLRNRVQLMVNRERDPIGRIRKLILSHELATASELKDFEKQVRKVVDAAIAKAKESPMPDPSELFTNVYVKGYGVEVNNKKKIVSGSPCGAVAAESKRAQANWVVLDILNPQAVVEADDSDNQTIPRMMLQTTNFKLQTLPHLLNPILGHKNQYLNIAIGGGIGAWWSWRRFRGCSAGGDDGFGGGGGGGWWWYVVMVEYSEVVVEQVEVEVLAAEVVAEWVVLVALVAEGVEGDMQDLGYDITKAHEFLFVDNKGIVKTISDDAGVVLVADQLREHMTINIFVESNSAAHDQPLPEVLAHARQEKNMPHDHALPEVLLTDSSSDDEERLIEMLFANNN</sequence>
<reference evidence="6" key="1">
    <citation type="submission" date="2021-03" db="EMBL/GenBank/DDBJ databases">
        <authorList>
            <person name="Li Z."/>
            <person name="Yang C."/>
        </authorList>
    </citation>
    <scope>NUCLEOTIDE SEQUENCE</scope>
    <source>
        <strain evidence="6">Dzin_1.0</strain>
        <tissue evidence="6">Leaf</tissue>
    </source>
</reference>
<dbReference type="SUPFAM" id="SSF52518">
    <property type="entry name" value="Thiamin diphosphate-binding fold (THDP-binding)"/>
    <property type="match status" value="1"/>
</dbReference>
<dbReference type="Pfam" id="PF00676">
    <property type="entry name" value="E1_dh"/>
    <property type="match status" value="1"/>
</dbReference>
<reference evidence="6" key="2">
    <citation type="journal article" date="2022" name="Hortic Res">
        <title>The genome of Dioscorea zingiberensis sheds light on the biosynthesis, origin and evolution of the medicinally important diosgenin saponins.</title>
        <authorList>
            <person name="Li Y."/>
            <person name="Tan C."/>
            <person name="Li Z."/>
            <person name="Guo J."/>
            <person name="Li S."/>
            <person name="Chen X."/>
            <person name="Wang C."/>
            <person name="Dai X."/>
            <person name="Yang H."/>
            <person name="Song W."/>
            <person name="Hou L."/>
            <person name="Xu J."/>
            <person name="Tong Z."/>
            <person name="Xu A."/>
            <person name="Yuan X."/>
            <person name="Wang W."/>
            <person name="Yang Q."/>
            <person name="Chen L."/>
            <person name="Sun Z."/>
            <person name="Wang K."/>
            <person name="Pan B."/>
            <person name="Chen J."/>
            <person name="Bao Y."/>
            <person name="Liu F."/>
            <person name="Qi X."/>
            <person name="Gang D.R."/>
            <person name="Wen J."/>
            <person name="Li J."/>
        </authorList>
    </citation>
    <scope>NUCLEOTIDE SEQUENCE</scope>
    <source>
        <strain evidence="6">Dzin_1.0</strain>
    </source>
</reference>
<dbReference type="GO" id="GO:0006086">
    <property type="term" value="P:pyruvate decarboxylation to acetyl-CoA"/>
    <property type="evidence" value="ECO:0007669"/>
    <property type="project" value="TreeGrafter"/>
</dbReference>
<keyword evidence="3" id="KW-0786">Thiamine pyrophosphate</keyword>
<dbReference type="Gene3D" id="3.40.50.970">
    <property type="match status" value="1"/>
</dbReference>
<dbReference type="SMART" id="SM00248">
    <property type="entry name" value="ANK"/>
    <property type="match status" value="2"/>
</dbReference>
<dbReference type="PROSITE" id="PS50297">
    <property type="entry name" value="ANK_REP_REGION"/>
    <property type="match status" value="1"/>
</dbReference>
<dbReference type="Pfam" id="PF12796">
    <property type="entry name" value="Ank_2"/>
    <property type="match status" value="1"/>
</dbReference>
<dbReference type="PANTHER" id="PTHR11516:SF60">
    <property type="entry name" value="PYRUVATE DEHYDROGENASE E1 COMPONENT SUBUNIT ALPHA"/>
    <property type="match status" value="1"/>
</dbReference>
<dbReference type="AlphaFoldDB" id="A0A9D5H465"/>
<accession>A0A9D5H465</accession>
<evidence type="ECO:0000313" key="7">
    <source>
        <dbReference type="Proteomes" id="UP001085076"/>
    </source>
</evidence>
<evidence type="ECO:0000259" key="5">
    <source>
        <dbReference type="Pfam" id="PF00676"/>
    </source>
</evidence>
<dbReference type="EMBL" id="JAGGNH010000009">
    <property type="protein sequence ID" value="KAJ0962628.1"/>
    <property type="molecule type" value="Genomic_DNA"/>
</dbReference>
<dbReference type="Proteomes" id="UP001085076">
    <property type="component" value="Miscellaneous, Linkage group lg09"/>
</dbReference>
<protein>
    <recommendedName>
        <fullName evidence="5">Dehydrogenase E1 component domain-containing protein</fullName>
    </recommendedName>
</protein>
<keyword evidence="4" id="KW-0040">ANK repeat</keyword>
<dbReference type="InterPro" id="IPR001017">
    <property type="entry name" value="DH_E1"/>
</dbReference>
<evidence type="ECO:0000256" key="3">
    <source>
        <dbReference type="ARBA" id="ARBA00023052"/>
    </source>
</evidence>
<dbReference type="InterPro" id="IPR029061">
    <property type="entry name" value="THDP-binding"/>
</dbReference>
<proteinExistence type="predicted"/>
<evidence type="ECO:0000256" key="4">
    <source>
        <dbReference type="PROSITE-ProRule" id="PRU00023"/>
    </source>
</evidence>
<keyword evidence="7" id="KW-1185">Reference proteome</keyword>
<name>A0A9D5H465_9LILI</name>
<gene>
    <name evidence="6" type="ORF">J5N97_027750</name>
</gene>
<evidence type="ECO:0000256" key="1">
    <source>
        <dbReference type="ARBA" id="ARBA00001964"/>
    </source>
</evidence>
<keyword evidence="2" id="KW-0560">Oxidoreductase</keyword>
<evidence type="ECO:0000256" key="2">
    <source>
        <dbReference type="ARBA" id="ARBA00023002"/>
    </source>
</evidence>
<dbReference type="InterPro" id="IPR002110">
    <property type="entry name" value="Ankyrin_rpt"/>
</dbReference>
<evidence type="ECO:0000313" key="6">
    <source>
        <dbReference type="EMBL" id="KAJ0962628.1"/>
    </source>
</evidence>
<feature type="domain" description="Dehydrogenase E1 component" evidence="5">
    <location>
        <begin position="72"/>
        <end position="123"/>
    </location>
</feature>